<organism evidence="1 2">
    <name type="scientific">Saprolegnia parasitica (strain CBS 223.65)</name>
    <dbReference type="NCBI Taxonomy" id="695850"/>
    <lineage>
        <taxon>Eukaryota</taxon>
        <taxon>Sar</taxon>
        <taxon>Stramenopiles</taxon>
        <taxon>Oomycota</taxon>
        <taxon>Saprolegniomycetes</taxon>
        <taxon>Saprolegniales</taxon>
        <taxon>Saprolegniaceae</taxon>
        <taxon>Saprolegnia</taxon>
    </lineage>
</organism>
<name>A0A067C362_SAPPC</name>
<dbReference type="SUPFAM" id="SSF52047">
    <property type="entry name" value="RNI-like"/>
    <property type="match status" value="1"/>
</dbReference>
<evidence type="ECO:0000313" key="1">
    <source>
        <dbReference type="EMBL" id="KDO24978.1"/>
    </source>
</evidence>
<dbReference type="InterPro" id="IPR032675">
    <property type="entry name" value="LRR_dom_sf"/>
</dbReference>
<dbReference type="KEGG" id="spar:SPRG_09707"/>
<dbReference type="OrthoDB" id="184583at2759"/>
<dbReference type="GeneID" id="24131859"/>
<sequence>MLRTFEPPWRRRITPLALSQDATQHAIDILGKVDWPSLRYLSVRNTREIVIPLYDIANALSACSSLKSVTLYHWLLPGAHFTGVCPHLSTASLCRLTCNAEFVATLRHRAREEGVLALARALPAWMARGLETLRLDNTGLHDKDAIVLAVALASGKNRRPLTVDLFANNMTIASAPGLLTALGACRNVTLRFGADFAQRSIWSGHRLDGDENIRDLIRTHQLQYVVSEHTFSSPSRVSSPWQLV</sequence>
<accession>A0A067C362</accession>
<keyword evidence="2" id="KW-1185">Reference proteome</keyword>
<dbReference type="VEuPathDB" id="FungiDB:SPRG_09707"/>
<gene>
    <name evidence="1" type="ORF">SPRG_09707</name>
</gene>
<evidence type="ECO:0000313" key="2">
    <source>
        <dbReference type="Proteomes" id="UP000030745"/>
    </source>
</evidence>
<dbReference type="RefSeq" id="XP_012204247.1">
    <property type="nucleotide sequence ID" value="XM_012348857.1"/>
</dbReference>
<reference evidence="1 2" key="1">
    <citation type="journal article" date="2013" name="PLoS Genet.">
        <title>Distinctive expansion of potential virulence genes in the genome of the oomycete fish pathogen Saprolegnia parasitica.</title>
        <authorList>
            <person name="Jiang R.H."/>
            <person name="de Bruijn I."/>
            <person name="Haas B.J."/>
            <person name="Belmonte R."/>
            <person name="Lobach L."/>
            <person name="Christie J."/>
            <person name="van den Ackerveken G."/>
            <person name="Bottin A."/>
            <person name="Bulone V."/>
            <person name="Diaz-Moreno S.M."/>
            <person name="Dumas B."/>
            <person name="Fan L."/>
            <person name="Gaulin E."/>
            <person name="Govers F."/>
            <person name="Grenville-Briggs L.J."/>
            <person name="Horner N.R."/>
            <person name="Levin J.Z."/>
            <person name="Mammella M."/>
            <person name="Meijer H.J."/>
            <person name="Morris P."/>
            <person name="Nusbaum C."/>
            <person name="Oome S."/>
            <person name="Phillips A.J."/>
            <person name="van Rooyen D."/>
            <person name="Rzeszutek E."/>
            <person name="Saraiva M."/>
            <person name="Secombes C.J."/>
            <person name="Seidl M.F."/>
            <person name="Snel B."/>
            <person name="Stassen J.H."/>
            <person name="Sykes S."/>
            <person name="Tripathy S."/>
            <person name="van den Berg H."/>
            <person name="Vega-Arreguin J.C."/>
            <person name="Wawra S."/>
            <person name="Young S.K."/>
            <person name="Zeng Q."/>
            <person name="Dieguez-Uribeondo J."/>
            <person name="Russ C."/>
            <person name="Tyler B.M."/>
            <person name="van West P."/>
        </authorList>
    </citation>
    <scope>NUCLEOTIDE SEQUENCE [LARGE SCALE GENOMIC DNA]</scope>
    <source>
        <strain evidence="1 2">CBS 223.65</strain>
    </source>
</reference>
<protein>
    <submittedName>
        <fullName evidence="1">Uncharacterized protein</fullName>
    </submittedName>
</protein>
<dbReference type="EMBL" id="KK583236">
    <property type="protein sequence ID" value="KDO24978.1"/>
    <property type="molecule type" value="Genomic_DNA"/>
</dbReference>
<dbReference type="AlphaFoldDB" id="A0A067C362"/>
<dbReference type="Gene3D" id="3.80.10.10">
    <property type="entry name" value="Ribonuclease Inhibitor"/>
    <property type="match status" value="1"/>
</dbReference>
<proteinExistence type="predicted"/>
<dbReference type="Proteomes" id="UP000030745">
    <property type="component" value="Unassembled WGS sequence"/>
</dbReference>